<gene>
    <name evidence="6" type="ORF">E1B00_00075</name>
</gene>
<proteinExistence type="inferred from homology"/>
<dbReference type="Gene3D" id="3.40.50.300">
    <property type="entry name" value="P-loop containing nucleotide triphosphate hydrolases"/>
    <property type="match status" value="1"/>
</dbReference>
<dbReference type="InterPro" id="IPR027417">
    <property type="entry name" value="P-loop_NTPase"/>
</dbReference>
<name>A0A5C4RUB7_9GAMM</name>
<dbReference type="SMART" id="SM00382">
    <property type="entry name" value="AAA"/>
    <property type="match status" value="1"/>
</dbReference>
<dbReference type="Pfam" id="PF00005">
    <property type="entry name" value="ABC_tran"/>
    <property type="match status" value="1"/>
</dbReference>
<evidence type="ECO:0000256" key="3">
    <source>
        <dbReference type="ARBA" id="ARBA00022741"/>
    </source>
</evidence>
<dbReference type="SUPFAM" id="SSF52540">
    <property type="entry name" value="P-loop containing nucleoside triphosphate hydrolases"/>
    <property type="match status" value="1"/>
</dbReference>
<dbReference type="OrthoDB" id="9781337at2"/>
<feature type="domain" description="ABC transporter" evidence="5">
    <location>
        <begin position="5"/>
        <end position="232"/>
    </location>
</feature>
<reference evidence="6 7" key="1">
    <citation type="submission" date="2019-03" db="EMBL/GenBank/DDBJ databases">
        <title>Arenimonas daejeonensis sp. nov., isolated from compost.</title>
        <authorList>
            <person name="Jeon C.O."/>
        </authorList>
    </citation>
    <scope>NUCLEOTIDE SEQUENCE [LARGE SCALE GENOMIC DNA]</scope>
    <source>
        <strain evidence="6 7">R29</strain>
    </source>
</reference>
<keyword evidence="2" id="KW-0813">Transport</keyword>
<dbReference type="PROSITE" id="PS00211">
    <property type="entry name" value="ABC_TRANSPORTER_1"/>
    <property type="match status" value="1"/>
</dbReference>
<accession>A0A5C4RUB7</accession>
<dbReference type="RefSeq" id="WP_139444634.1">
    <property type="nucleotide sequence ID" value="NZ_SMDR01000001.1"/>
</dbReference>
<organism evidence="6 7">
    <name type="scientific">Arenimonas terrae</name>
    <dbReference type="NCBI Taxonomy" id="2546226"/>
    <lineage>
        <taxon>Bacteria</taxon>
        <taxon>Pseudomonadati</taxon>
        <taxon>Pseudomonadota</taxon>
        <taxon>Gammaproteobacteria</taxon>
        <taxon>Lysobacterales</taxon>
        <taxon>Lysobacteraceae</taxon>
        <taxon>Arenimonas</taxon>
    </lineage>
</organism>
<evidence type="ECO:0000256" key="4">
    <source>
        <dbReference type="ARBA" id="ARBA00022840"/>
    </source>
</evidence>
<dbReference type="PROSITE" id="PS50893">
    <property type="entry name" value="ABC_TRANSPORTER_2"/>
    <property type="match status" value="1"/>
</dbReference>
<evidence type="ECO:0000256" key="2">
    <source>
        <dbReference type="ARBA" id="ARBA00022448"/>
    </source>
</evidence>
<keyword evidence="7" id="KW-1185">Reference proteome</keyword>
<dbReference type="Proteomes" id="UP000305760">
    <property type="component" value="Unassembled WGS sequence"/>
</dbReference>
<sequence>MTLAIQTTALTRQFAGGHGIRDVALAVPAGSIYGFLGPNGAGKTTTIRLLLDLIQPDRGEILLLGQTLRRDRRAALAEVGALVESPSLYPHLSGWENLEIARRLLALPVERIIEVLARVDLADAAHRRVRDYSLGMRQRLGIALALLPRPKLLVLDEPGNGLDPAGLQDLRRMLREFARRDGITVLVSSHQLAEVEQVATHVGVLTAGRLRFQGTLAQLRERARPQLLLRCDQPARARQLLLEMGEQAAFASDDTLRLASTLPAEEINRRLVGQGIGIRHLAHEDVTLESLFFALTGDDAVEQAA</sequence>
<comment type="caution">
    <text evidence="6">The sequence shown here is derived from an EMBL/GenBank/DDBJ whole genome shotgun (WGS) entry which is preliminary data.</text>
</comment>
<protein>
    <submittedName>
        <fullName evidence="6">ABC transporter ATP-binding protein</fullName>
    </submittedName>
</protein>
<evidence type="ECO:0000259" key="5">
    <source>
        <dbReference type="PROSITE" id="PS50893"/>
    </source>
</evidence>
<evidence type="ECO:0000313" key="7">
    <source>
        <dbReference type="Proteomes" id="UP000305760"/>
    </source>
</evidence>
<keyword evidence="4 6" id="KW-0067">ATP-binding</keyword>
<dbReference type="InterPro" id="IPR017871">
    <property type="entry name" value="ABC_transporter-like_CS"/>
</dbReference>
<evidence type="ECO:0000313" key="6">
    <source>
        <dbReference type="EMBL" id="TNJ34227.1"/>
    </source>
</evidence>
<dbReference type="GO" id="GO:0005524">
    <property type="term" value="F:ATP binding"/>
    <property type="evidence" value="ECO:0007669"/>
    <property type="project" value="UniProtKB-KW"/>
</dbReference>
<dbReference type="EMBL" id="SMDR01000001">
    <property type="protein sequence ID" value="TNJ34227.1"/>
    <property type="molecule type" value="Genomic_DNA"/>
</dbReference>
<dbReference type="PANTHER" id="PTHR43335">
    <property type="entry name" value="ABC TRANSPORTER, ATP-BINDING PROTEIN"/>
    <property type="match status" value="1"/>
</dbReference>
<keyword evidence="3" id="KW-0547">Nucleotide-binding</keyword>
<comment type="similarity">
    <text evidence="1">Belongs to the ABC transporter superfamily.</text>
</comment>
<dbReference type="InterPro" id="IPR003439">
    <property type="entry name" value="ABC_transporter-like_ATP-bd"/>
</dbReference>
<evidence type="ECO:0000256" key="1">
    <source>
        <dbReference type="ARBA" id="ARBA00005417"/>
    </source>
</evidence>
<dbReference type="AlphaFoldDB" id="A0A5C4RUB7"/>
<dbReference type="InterPro" id="IPR003593">
    <property type="entry name" value="AAA+_ATPase"/>
</dbReference>
<dbReference type="GO" id="GO:0016887">
    <property type="term" value="F:ATP hydrolysis activity"/>
    <property type="evidence" value="ECO:0007669"/>
    <property type="project" value="InterPro"/>
</dbReference>
<dbReference type="PANTHER" id="PTHR43335:SF4">
    <property type="entry name" value="ABC TRANSPORTER, ATP-BINDING PROTEIN"/>
    <property type="match status" value="1"/>
</dbReference>